<dbReference type="AlphaFoldDB" id="A0A6C0DY41"/>
<sequence>MKRVISFSLWGDKPTYNIGAIKNAEDALIMYPGFECWFYINKESVPEITVTELTRISNTKIIYKEGDLNTVKPRMWRFEAIDDPNVEVMLSRDTDSRFRIREILAVTEWINSDKLFHIMRDHHRHHSAILAGMFGTKKNPNIPGWMNIMTVFNQGGERYTYDQYFLKKYIYPIIKTSVMVHATFYRYEPGSKPFPIDYDSEFRFVGENVFHDSSSPQDYKEMLKEGLNSETVEIFVEKCIDNPLGKKYKVILVDSEKHFLAILTSNTKPYDFSKILHLPKGSRYSHVILYLNYNKGIILIIIYL</sequence>
<accession>A0A6C0DY41</accession>
<reference evidence="1" key="1">
    <citation type="journal article" date="2020" name="Nature">
        <title>Giant virus diversity and host interactions through global metagenomics.</title>
        <authorList>
            <person name="Schulz F."/>
            <person name="Roux S."/>
            <person name="Paez-Espino D."/>
            <person name="Jungbluth S."/>
            <person name="Walsh D.A."/>
            <person name="Denef V.J."/>
            <person name="McMahon K.D."/>
            <person name="Konstantinidis K.T."/>
            <person name="Eloe-Fadrosh E.A."/>
            <person name="Kyrpides N.C."/>
            <person name="Woyke T."/>
        </authorList>
    </citation>
    <scope>NUCLEOTIDE SEQUENCE</scope>
    <source>
        <strain evidence="1">GVMAG-M-3300023174-92</strain>
    </source>
</reference>
<protein>
    <submittedName>
        <fullName evidence="1">Uncharacterized protein</fullName>
    </submittedName>
</protein>
<dbReference type="EMBL" id="MN739690">
    <property type="protein sequence ID" value="QHT21372.1"/>
    <property type="molecule type" value="Genomic_DNA"/>
</dbReference>
<name>A0A6C0DY41_9ZZZZ</name>
<proteinExistence type="predicted"/>
<organism evidence="1">
    <name type="scientific">viral metagenome</name>
    <dbReference type="NCBI Taxonomy" id="1070528"/>
    <lineage>
        <taxon>unclassified sequences</taxon>
        <taxon>metagenomes</taxon>
        <taxon>organismal metagenomes</taxon>
    </lineage>
</organism>
<evidence type="ECO:0000313" key="1">
    <source>
        <dbReference type="EMBL" id="QHT21372.1"/>
    </source>
</evidence>